<comment type="caution">
    <text evidence="1">The sequence shown here is derived from an EMBL/GenBank/DDBJ whole genome shotgun (WGS) entry which is preliminary data.</text>
</comment>
<accession>A0A0D2GKD5</accession>
<dbReference type="AlphaFoldDB" id="A0A0D2GKD5"/>
<evidence type="ECO:0000313" key="2">
    <source>
        <dbReference type="Proteomes" id="UP000032233"/>
    </source>
</evidence>
<proteinExistence type="predicted"/>
<dbReference type="EMBL" id="AZAC01000004">
    <property type="protein sequence ID" value="KIX15227.1"/>
    <property type="molecule type" value="Genomic_DNA"/>
</dbReference>
<dbReference type="InParanoid" id="A0A0D2GKD5"/>
<dbReference type="STRING" id="1429043.X474_05245"/>
<organism evidence="1 2">
    <name type="scientific">Dethiosulfatarculus sandiegensis</name>
    <dbReference type="NCBI Taxonomy" id="1429043"/>
    <lineage>
        <taxon>Bacteria</taxon>
        <taxon>Pseudomonadati</taxon>
        <taxon>Thermodesulfobacteriota</taxon>
        <taxon>Desulfarculia</taxon>
        <taxon>Desulfarculales</taxon>
        <taxon>Desulfarculaceae</taxon>
        <taxon>Dethiosulfatarculus</taxon>
    </lineage>
</organism>
<evidence type="ECO:0000313" key="1">
    <source>
        <dbReference type="EMBL" id="KIX15227.1"/>
    </source>
</evidence>
<keyword evidence="2" id="KW-1185">Reference proteome</keyword>
<gene>
    <name evidence="1" type="ORF">X474_05245</name>
</gene>
<sequence>MWLFVVNTPCCRAENFKKEIQNNTVFLKILKNYHFYS</sequence>
<dbReference type="Proteomes" id="UP000032233">
    <property type="component" value="Unassembled WGS sequence"/>
</dbReference>
<protein>
    <submittedName>
        <fullName evidence="1">Uncharacterized protein</fullName>
    </submittedName>
</protein>
<reference evidence="1 2" key="1">
    <citation type="submission" date="2013-11" db="EMBL/GenBank/DDBJ databases">
        <title>Metagenomic analysis of a methanogenic consortium involved in long chain n-alkane degradation.</title>
        <authorList>
            <person name="Davidova I.A."/>
            <person name="Callaghan A.V."/>
            <person name="Wawrik B."/>
            <person name="Pruitt S."/>
            <person name="Marks C."/>
            <person name="Duncan K.E."/>
            <person name="Suflita J.M."/>
        </authorList>
    </citation>
    <scope>NUCLEOTIDE SEQUENCE [LARGE SCALE GENOMIC DNA]</scope>
    <source>
        <strain evidence="1 2">SPR</strain>
    </source>
</reference>
<name>A0A0D2GKD5_9BACT</name>